<dbReference type="InterPro" id="IPR020846">
    <property type="entry name" value="MFS_dom"/>
</dbReference>
<evidence type="ECO:0000256" key="5">
    <source>
        <dbReference type="ARBA" id="ARBA00022989"/>
    </source>
</evidence>
<dbReference type="InterPro" id="IPR011701">
    <property type="entry name" value="MFS"/>
</dbReference>
<dbReference type="NCBIfam" id="TIGR00711">
    <property type="entry name" value="efflux_EmrB"/>
    <property type="match status" value="1"/>
</dbReference>
<sequence length="507" mass="51898">MYTQPARRWWALGSLLIAVLTVGFDITIMNVALPTIATELAAGTAELQWMVNAYVLVLAGLMLTCGALGDRYGRKRLLLAGLMLFAVSSAAAAWADTAAMVIAARAVMGVGAAIILPVVFAVLPVLFAPSERGRAVSLTVMGVGIGIPLGPILGGWLLDHFWWGSIFLINVPMAVIAALAIAVLLPESRDPRPRRPDLLGAMLSTTGLLGVVYGLIEAPSRGWRDPLVLATLLGGAVVFAGFLLWERHTRDPMIELRLFRQRQFLGGSIAGALVTFGMLGLLFVIPQYLQLVGGHDALGTGLRLLPLIAGLVVGAPIGERVAAAVGYRVPVTAGLVIIAAALAVGASTDAGSGYGFVAAWLTGAGFGIGVALSPAMDAVLADLPTEHAGSGTAITMTLRQVGGVFGVAVLGSVLAQGYSEGLGTTGLPEPAAGTARDSLAGALALAQQLGRPALADTARAAYLHGMTLVLLTTAAVAALSAVLAAAIIGRRTAAAPEQPQRGRSPTG</sequence>
<dbReference type="Gene3D" id="1.20.1720.10">
    <property type="entry name" value="Multidrug resistance protein D"/>
    <property type="match status" value="1"/>
</dbReference>
<feature type="domain" description="Major facilitator superfamily (MFS) profile" evidence="8">
    <location>
        <begin position="11"/>
        <end position="492"/>
    </location>
</feature>
<dbReference type="EMBL" id="JBIMSP010000076">
    <property type="protein sequence ID" value="MFH5245443.1"/>
    <property type="molecule type" value="Genomic_DNA"/>
</dbReference>
<evidence type="ECO:0000313" key="12">
    <source>
        <dbReference type="Proteomes" id="UP001609219"/>
    </source>
</evidence>
<evidence type="ECO:0000256" key="6">
    <source>
        <dbReference type="ARBA" id="ARBA00023136"/>
    </source>
</evidence>
<accession>A0ABW7JXV9</accession>
<feature type="transmembrane region" description="Helical" evidence="7">
    <location>
        <begin position="401"/>
        <end position="419"/>
    </location>
</feature>
<organism evidence="9 12">
    <name type="scientific">Antrihabitans spumae</name>
    <dbReference type="NCBI Taxonomy" id="3373370"/>
    <lineage>
        <taxon>Bacteria</taxon>
        <taxon>Bacillati</taxon>
        <taxon>Actinomycetota</taxon>
        <taxon>Actinomycetes</taxon>
        <taxon>Mycobacteriales</taxon>
        <taxon>Nocardiaceae</taxon>
        <taxon>Antrihabitans</taxon>
    </lineage>
</organism>
<keyword evidence="6 7" id="KW-0472">Membrane</keyword>
<evidence type="ECO:0000256" key="7">
    <source>
        <dbReference type="SAM" id="Phobius"/>
    </source>
</evidence>
<feature type="transmembrane region" description="Helical" evidence="7">
    <location>
        <begin position="135"/>
        <end position="156"/>
    </location>
</feature>
<evidence type="ECO:0000256" key="2">
    <source>
        <dbReference type="ARBA" id="ARBA00022448"/>
    </source>
</evidence>
<feature type="transmembrane region" description="Helical" evidence="7">
    <location>
        <begin position="265"/>
        <end position="285"/>
    </location>
</feature>
<dbReference type="Pfam" id="PF07690">
    <property type="entry name" value="MFS_1"/>
    <property type="match status" value="1"/>
</dbReference>
<feature type="transmembrane region" description="Helical" evidence="7">
    <location>
        <begin position="76"/>
        <end position="95"/>
    </location>
</feature>
<feature type="transmembrane region" description="Helical" evidence="7">
    <location>
        <begin position="107"/>
        <end position="128"/>
    </location>
</feature>
<keyword evidence="5 7" id="KW-1133">Transmembrane helix</keyword>
<feature type="transmembrane region" description="Helical" evidence="7">
    <location>
        <begin position="49"/>
        <end position="69"/>
    </location>
</feature>
<evidence type="ECO:0000256" key="4">
    <source>
        <dbReference type="ARBA" id="ARBA00022692"/>
    </source>
</evidence>
<dbReference type="Proteomes" id="UP001609176">
    <property type="component" value="Unassembled WGS sequence"/>
</dbReference>
<reference evidence="11 12" key="1">
    <citation type="submission" date="2024-10" db="EMBL/GenBank/DDBJ databases">
        <authorList>
            <person name="Riesco R."/>
        </authorList>
    </citation>
    <scope>NUCLEOTIDE SEQUENCE [LARGE SCALE GENOMIC DNA]</scope>
    <source>
        <strain evidence="10 11">NCIMB 15448</strain>
        <strain evidence="9 12">NCIMB 15450</strain>
    </source>
</reference>
<feature type="transmembrane region" description="Helical" evidence="7">
    <location>
        <begin position="12"/>
        <end position="37"/>
    </location>
</feature>
<name>A0ABW7JXV9_9NOCA</name>
<dbReference type="RefSeq" id="WP_395126256.1">
    <property type="nucleotide sequence ID" value="NZ_JBIMSN010000012.1"/>
</dbReference>
<feature type="transmembrane region" description="Helical" evidence="7">
    <location>
        <begin position="354"/>
        <end position="380"/>
    </location>
</feature>
<feature type="transmembrane region" description="Helical" evidence="7">
    <location>
        <begin position="297"/>
        <end position="317"/>
    </location>
</feature>
<feature type="transmembrane region" description="Helical" evidence="7">
    <location>
        <begin position="162"/>
        <end position="186"/>
    </location>
</feature>
<dbReference type="PROSITE" id="PS50850">
    <property type="entry name" value="MFS"/>
    <property type="match status" value="1"/>
</dbReference>
<dbReference type="InterPro" id="IPR004638">
    <property type="entry name" value="EmrB-like"/>
</dbReference>
<feature type="transmembrane region" description="Helical" evidence="7">
    <location>
        <begin position="228"/>
        <end position="245"/>
    </location>
</feature>
<feature type="transmembrane region" description="Helical" evidence="7">
    <location>
        <begin position="329"/>
        <end position="348"/>
    </location>
</feature>
<evidence type="ECO:0000256" key="3">
    <source>
        <dbReference type="ARBA" id="ARBA00022475"/>
    </source>
</evidence>
<dbReference type="CDD" id="cd17321">
    <property type="entry name" value="MFS_MMR_MDR_like"/>
    <property type="match status" value="1"/>
</dbReference>
<dbReference type="PANTHER" id="PTHR42718">
    <property type="entry name" value="MAJOR FACILITATOR SUPERFAMILY MULTIDRUG TRANSPORTER MFSC"/>
    <property type="match status" value="1"/>
</dbReference>
<dbReference type="EMBL" id="JBIMSN010000012">
    <property type="protein sequence ID" value="MFH5227577.1"/>
    <property type="molecule type" value="Genomic_DNA"/>
</dbReference>
<feature type="transmembrane region" description="Helical" evidence="7">
    <location>
        <begin position="461"/>
        <end position="488"/>
    </location>
</feature>
<evidence type="ECO:0000256" key="1">
    <source>
        <dbReference type="ARBA" id="ARBA00004651"/>
    </source>
</evidence>
<gene>
    <name evidence="10" type="ORF">ACHIPV_26725</name>
    <name evidence="9" type="ORF">ACHIRB_03085</name>
</gene>
<keyword evidence="2" id="KW-0813">Transport</keyword>
<dbReference type="Gene3D" id="1.20.1250.20">
    <property type="entry name" value="MFS general substrate transporter like domains"/>
    <property type="match status" value="1"/>
</dbReference>
<dbReference type="InterPro" id="IPR036259">
    <property type="entry name" value="MFS_trans_sf"/>
</dbReference>
<proteinExistence type="predicted"/>
<evidence type="ECO:0000313" key="11">
    <source>
        <dbReference type="Proteomes" id="UP001609176"/>
    </source>
</evidence>
<protein>
    <submittedName>
        <fullName evidence="9">DHA2 family efflux MFS transporter permease subunit</fullName>
    </submittedName>
</protein>
<comment type="caution">
    <text evidence="9">The sequence shown here is derived from an EMBL/GenBank/DDBJ whole genome shotgun (WGS) entry which is preliminary data.</text>
</comment>
<dbReference type="PANTHER" id="PTHR42718:SF42">
    <property type="entry name" value="EXPORT PROTEIN"/>
    <property type="match status" value="1"/>
</dbReference>
<keyword evidence="12" id="KW-1185">Reference proteome</keyword>
<evidence type="ECO:0000313" key="10">
    <source>
        <dbReference type="EMBL" id="MFH5245443.1"/>
    </source>
</evidence>
<evidence type="ECO:0000259" key="8">
    <source>
        <dbReference type="PROSITE" id="PS50850"/>
    </source>
</evidence>
<dbReference type="Proteomes" id="UP001609219">
    <property type="component" value="Unassembled WGS sequence"/>
</dbReference>
<comment type="subcellular location">
    <subcellularLocation>
        <location evidence="1">Cell membrane</location>
        <topology evidence="1">Multi-pass membrane protein</topology>
    </subcellularLocation>
</comment>
<dbReference type="SUPFAM" id="SSF103473">
    <property type="entry name" value="MFS general substrate transporter"/>
    <property type="match status" value="1"/>
</dbReference>
<keyword evidence="4 7" id="KW-0812">Transmembrane</keyword>
<evidence type="ECO:0000313" key="9">
    <source>
        <dbReference type="EMBL" id="MFH5227577.1"/>
    </source>
</evidence>
<keyword evidence="3" id="KW-1003">Cell membrane</keyword>
<feature type="transmembrane region" description="Helical" evidence="7">
    <location>
        <begin position="198"/>
        <end position="216"/>
    </location>
</feature>